<dbReference type="GeneID" id="10328890"/>
<dbReference type="Proteomes" id="UP000006527">
    <property type="component" value="Segment"/>
</dbReference>
<evidence type="ECO:0000313" key="2">
    <source>
        <dbReference type="Proteomes" id="UP000006527"/>
    </source>
</evidence>
<sequence length="111" mass="12519">MTVKLVLLKSNEEVIADVKELVDADDKPIFVVLENAYCCKLVEAPVMLTEGKEETETQYSVQYYPWMPLSDEKKISIDPSWVVAIVEPKPMVKQSYENKIYGTGSKDSSPS</sequence>
<evidence type="ECO:0000313" key="1">
    <source>
        <dbReference type="EMBL" id="ADO98247.1"/>
    </source>
</evidence>
<organism evidence="1 2">
    <name type="scientific">Synechococcus phage S-SSM7</name>
    <dbReference type="NCBI Taxonomy" id="445686"/>
    <lineage>
        <taxon>Viruses</taxon>
        <taxon>Duplodnaviria</taxon>
        <taxon>Heunggongvirae</taxon>
        <taxon>Uroviricota</taxon>
        <taxon>Caudoviricetes</taxon>
        <taxon>Pantevenvirales</taxon>
        <taxon>Kyanoviridae</taxon>
        <taxon>Lipsvirus</taxon>
        <taxon>Lipsvirus ssm7</taxon>
    </lineage>
</organism>
<reference evidence="1 2" key="1">
    <citation type="journal article" date="2010" name="Environ. Microbiol.">
        <title>Genomic analysis of oceanic cyanobacterial myoviruses compared with T4-like myoviruses from diverse hosts and environments.</title>
        <authorList>
            <person name="Sullivan M.B."/>
            <person name="Huang K.H."/>
            <person name="Ignacio-Espinoza J.C."/>
            <person name="Berlin A.M."/>
            <person name="Kelly L."/>
            <person name="Weigele P.R."/>
            <person name="DeFrancesco A.S."/>
            <person name="Kern S.E."/>
            <person name="Thompson L.R."/>
            <person name="Young S."/>
            <person name="Yandava C."/>
            <person name="Fu R."/>
            <person name="Krastins B."/>
            <person name="Chase M."/>
            <person name="Sarracino D."/>
            <person name="Osburne M.S."/>
            <person name="Henn M.R."/>
            <person name="Chisholm S.W."/>
        </authorList>
    </citation>
    <scope>NUCLEOTIDE SEQUENCE [LARGE SCALE GENOMIC DNA]</scope>
    <source>
        <strain evidence="1">8109-3</strain>
    </source>
</reference>
<keyword evidence="2" id="KW-1185">Reference proteome</keyword>
<dbReference type="OrthoDB" id="29156at10239"/>
<dbReference type="EMBL" id="GU071098">
    <property type="protein sequence ID" value="ADO98247.1"/>
    <property type="molecule type" value="Genomic_DNA"/>
</dbReference>
<accession>E3SL99</accession>
<proteinExistence type="predicted"/>
<protein>
    <submittedName>
        <fullName evidence="1">Uncharacterized protein</fullName>
    </submittedName>
</protein>
<gene>
    <name evidence="1" type="ORF">SSSM7_182</name>
</gene>
<dbReference type="KEGG" id="vg:10328890"/>
<dbReference type="RefSeq" id="YP_004324234.1">
    <property type="nucleotide sequence ID" value="NC_015287.1"/>
</dbReference>
<name>E3SL99_9CAUD</name>
<dbReference type="Gene3D" id="2.30.30.100">
    <property type="match status" value="1"/>
</dbReference>